<dbReference type="NCBIfam" id="TIGR01496">
    <property type="entry name" value="DHPS"/>
    <property type="match status" value="1"/>
</dbReference>
<name>A0ABU1ZM74_9BURK</name>
<protein>
    <recommendedName>
        <fullName evidence="4 9">Dihydropteroate synthase</fullName>
        <shortName evidence="9">DHPS</shortName>
        <ecNumber evidence="4 9">2.5.1.15</ecNumber>
    </recommendedName>
    <alternativeName>
        <fullName evidence="9">Dihydropteroate pyrophosphorylase</fullName>
    </alternativeName>
</protein>
<comment type="caution">
    <text evidence="11">The sequence shown here is derived from an EMBL/GenBank/DDBJ whole genome shotgun (WGS) entry which is preliminary data.</text>
</comment>
<keyword evidence="6 9" id="KW-0479">Metal-binding</keyword>
<evidence type="ECO:0000256" key="4">
    <source>
        <dbReference type="ARBA" id="ARBA00012458"/>
    </source>
</evidence>
<comment type="function">
    <text evidence="9">Catalyzes the condensation of para-aminobenzoate (pABA) with 6-hydroxymethyl-7,8-dihydropterin diphosphate (DHPt-PP) to form 7,8-dihydropteroate (H2Pte), the immediate precursor of folate derivatives.</text>
</comment>
<keyword evidence="12" id="KW-1185">Reference proteome</keyword>
<accession>A0ABU1ZM74</accession>
<comment type="catalytic activity">
    <reaction evidence="1">
        <text>(7,8-dihydropterin-6-yl)methyl diphosphate + 4-aminobenzoate = 7,8-dihydropteroate + diphosphate</text>
        <dbReference type="Rhea" id="RHEA:19949"/>
        <dbReference type="ChEBI" id="CHEBI:17836"/>
        <dbReference type="ChEBI" id="CHEBI:17839"/>
        <dbReference type="ChEBI" id="CHEBI:33019"/>
        <dbReference type="ChEBI" id="CHEBI:72950"/>
        <dbReference type="EC" id="2.5.1.15"/>
    </reaction>
</comment>
<evidence type="ECO:0000256" key="8">
    <source>
        <dbReference type="ARBA" id="ARBA00022909"/>
    </source>
</evidence>
<dbReference type="CDD" id="cd00739">
    <property type="entry name" value="DHPS"/>
    <property type="match status" value="1"/>
</dbReference>
<evidence type="ECO:0000256" key="3">
    <source>
        <dbReference type="ARBA" id="ARBA00004763"/>
    </source>
</evidence>
<sequence>MHWQTTRFAIDLSRPQIMGIVNVTPDSFSDGGQYAARDAALAHCEKLLRDGADMLDIGGESTRPGAQALPLDEELARVLPVVKHAVTLGVPVSVDTYKPAVMQAVLDLGADIINDIWALRWRDDQGGPTGDAVVAAHPSCGVCLMHMHRDPQTMQVAPMEGDVVPQVLSFLELLAQRLRGLGVDSARICLDPGIGFGKTVPQNFALLARQVQAVPAGYPVLAGWSRKSSLAAVTQTSLSQMASMDVDQRRAPSVTAAVLAVQNGAHVVRVHDVRDTVGALKVLAAMQAQA</sequence>
<dbReference type="PROSITE" id="PS00793">
    <property type="entry name" value="DHPS_2"/>
    <property type="match status" value="1"/>
</dbReference>
<keyword evidence="8 9" id="KW-0289">Folate biosynthesis</keyword>
<evidence type="ECO:0000256" key="9">
    <source>
        <dbReference type="RuleBase" id="RU361205"/>
    </source>
</evidence>
<reference evidence="11 12" key="1">
    <citation type="submission" date="2023-07" db="EMBL/GenBank/DDBJ databases">
        <title>Sorghum-associated microbial communities from plants grown in Nebraska, USA.</title>
        <authorList>
            <person name="Schachtman D."/>
        </authorList>
    </citation>
    <scope>NUCLEOTIDE SEQUENCE [LARGE SCALE GENOMIC DNA]</scope>
    <source>
        <strain evidence="11 12">BE308</strain>
    </source>
</reference>
<evidence type="ECO:0000256" key="6">
    <source>
        <dbReference type="ARBA" id="ARBA00022723"/>
    </source>
</evidence>
<comment type="pathway">
    <text evidence="3 9">Cofactor biosynthesis; tetrahydrofolate biosynthesis; 7,8-dihydrofolate from 2-amino-4-hydroxy-6-hydroxymethyl-7,8-dihydropteridine diphosphate and 4-aminobenzoate: step 1/2.</text>
</comment>
<evidence type="ECO:0000259" key="10">
    <source>
        <dbReference type="PROSITE" id="PS50972"/>
    </source>
</evidence>
<evidence type="ECO:0000256" key="1">
    <source>
        <dbReference type="ARBA" id="ARBA00000012"/>
    </source>
</evidence>
<dbReference type="InterPro" id="IPR011005">
    <property type="entry name" value="Dihydropteroate_synth-like_sf"/>
</dbReference>
<comment type="similarity">
    <text evidence="9">Belongs to the DHPS family.</text>
</comment>
<dbReference type="InterPro" id="IPR006390">
    <property type="entry name" value="DHP_synth_dom"/>
</dbReference>
<evidence type="ECO:0000256" key="2">
    <source>
        <dbReference type="ARBA" id="ARBA00001946"/>
    </source>
</evidence>
<dbReference type="EC" id="2.5.1.15" evidence="4 9"/>
<feature type="domain" description="Pterin-binding" evidence="10">
    <location>
        <begin position="15"/>
        <end position="281"/>
    </location>
</feature>
<dbReference type="PROSITE" id="PS00792">
    <property type="entry name" value="DHPS_1"/>
    <property type="match status" value="1"/>
</dbReference>
<dbReference type="Proteomes" id="UP001268089">
    <property type="component" value="Unassembled WGS sequence"/>
</dbReference>
<dbReference type="InterPro" id="IPR000489">
    <property type="entry name" value="Pterin-binding_dom"/>
</dbReference>
<dbReference type="PROSITE" id="PS50972">
    <property type="entry name" value="PTERIN_BINDING"/>
    <property type="match status" value="1"/>
</dbReference>
<dbReference type="Pfam" id="PF00809">
    <property type="entry name" value="Pterin_bind"/>
    <property type="match status" value="1"/>
</dbReference>
<keyword evidence="5 9" id="KW-0808">Transferase</keyword>
<evidence type="ECO:0000256" key="7">
    <source>
        <dbReference type="ARBA" id="ARBA00022842"/>
    </source>
</evidence>
<dbReference type="GO" id="GO:0004156">
    <property type="term" value="F:dihydropteroate synthase activity"/>
    <property type="evidence" value="ECO:0007669"/>
    <property type="project" value="UniProtKB-EC"/>
</dbReference>
<dbReference type="Gene3D" id="3.20.20.20">
    <property type="entry name" value="Dihydropteroate synthase-like"/>
    <property type="match status" value="1"/>
</dbReference>
<dbReference type="PANTHER" id="PTHR20941:SF1">
    <property type="entry name" value="FOLIC ACID SYNTHESIS PROTEIN FOL1"/>
    <property type="match status" value="1"/>
</dbReference>
<organism evidence="11 12">
    <name type="scientific">Rhodoferax saidenbachensis</name>
    <dbReference type="NCBI Taxonomy" id="1484693"/>
    <lineage>
        <taxon>Bacteria</taxon>
        <taxon>Pseudomonadati</taxon>
        <taxon>Pseudomonadota</taxon>
        <taxon>Betaproteobacteria</taxon>
        <taxon>Burkholderiales</taxon>
        <taxon>Comamonadaceae</taxon>
        <taxon>Rhodoferax</taxon>
    </lineage>
</organism>
<evidence type="ECO:0000313" key="11">
    <source>
        <dbReference type="EMBL" id="MDR7306642.1"/>
    </source>
</evidence>
<dbReference type="SUPFAM" id="SSF51717">
    <property type="entry name" value="Dihydropteroate synthetase-like"/>
    <property type="match status" value="1"/>
</dbReference>
<dbReference type="RefSeq" id="WP_310341967.1">
    <property type="nucleotide sequence ID" value="NZ_JAVDXO010000003.1"/>
</dbReference>
<dbReference type="PANTHER" id="PTHR20941">
    <property type="entry name" value="FOLATE SYNTHESIS PROTEINS"/>
    <property type="match status" value="1"/>
</dbReference>
<comment type="cofactor">
    <cofactor evidence="2 9">
        <name>Mg(2+)</name>
        <dbReference type="ChEBI" id="CHEBI:18420"/>
    </cofactor>
</comment>
<proteinExistence type="inferred from homology"/>
<gene>
    <name evidence="11" type="ORF">J2X15_001925</name>
</gene>
<evidence type="ECO:0000313" key="12">
    <source>
        <dbReference type="Proteomes" id="UP001268089"/>
    </source>
</evidence>
<dbReference type="EMBL" id="JAVDXO010000003">
    <property type="protein sequence ID" value="MDR7306642.1"/>
    <property type="molecule type" value="Genomic_DNA"/>
</dbReference>
<keyword evidence="7 9" id="KW-0460">Magnesium</keyword>
<evidence type="ECO:0000256" key="5">
    <source>
        <dbReference type="ARBA" id="ARBA00022679"/>
    </source>
</evidence>
<dbReference type="InterPro" id="IPR045031">
    <property type="entry name" value="DHP_synth-like"/>
</dbReference>